<feature type="transmembrane region" description="Helical" evidence="2">
    <location>
        <begin position="59"/>
        <end position="79"/>
    </location>
</feature>
<dbReference type="Pfam" id="PF20152">
    <property type="entry name" value="DUF6534"/>
    <property type="match status" value="1"/>
</dbReference>
<feature type="transmembrane region" description="Helical" evidence="2">
    <location>
        <begin position="20"/>
        <end position="47"/>
    </location>
</feature>
<comment type="caution">
    <text evidence="4">The sequence shown here is derived from an EMBL/GenBank/DDBJ whole genome shotgun (WGS) entry which is preliminary data.</text>
</comment>
<keyword evidence="5" id="KW-1185">Reference proteome</keyword>
<keyword evidence="2" id="KW-0812">Transmembrane</keyword>
<evidence type="ECO:0000313" key="5">
    <source>
        <dbReference type="Proteomes" id="UP001465976"/>
    </source>
</evidence>
<evidence type="ECO:0000313" key="4">
    <source>
        <dbReference type="EMBL" id="KAL0569104.1"/>
    </source>
</evidence>
<feature type="domain" description="DUF6534" evidence="3">
    <location>
        <begin position="183"/>
        <end position="269"/>
    </location>
</feature>
<evidence type="ECO:0000256" key="2">
    <source>
        <dbReference type="SAM" id="Phobius"/>
    </source>
</evidence>
<proteinExistence type="predicted"/>
<evidence type="ECO:0000259" key="3">
    <source>
        <dbReference type="Pfam" id="PF20152"/>
    </source>
</evidence>
<feature type="region of interest" description="Disordered" evidence="1">
    <location>
        <begin position="321"/>
        <end position="352"/>
    </location>
</feature>
<dbReference type="InterPro" id="IPR045339">
    <property type="entry name" value="DUF6534"/>
</dbReference>
<dbReference type="Proteomes" id="UP001465976">
    <property type="component" value="Unassembled WGS sequence"/>
</dbReference>
<protein>
    <recommendedName>
        <fullName evidence="3">DUF6534 domain-containing protein</fullName>
    </recommendedName>
</protein>
<name>A0ABR3F1N5_9AGAR</name>
<sequence>MSIAPLQTRFENPPSLDDNLGPVVAGCMVAIFLYGAMVVQVFCYYQHDFKKDSVWIKSLVLWTTILETLHTILIAISLYESAVTHFGDYIYLPRVHWPLSYSVAVGAAISASVQILGCLKTFYAFRVYTLSGKWWYLVLIALASLARFGLALAGVLLIEKVDSLQIFRNEGIGYIVSVLAVGITVDILNTTALALILARQKGHAVRNSRRMIDKLVLWTIETGLLTSVASFASFLLVFTRPYQAAWICPVSFTAKLFSNSLLASLNGRVSLRASNATVHTDIGFASPYPSAGPESGIHFRSHQQTDGVVLSALTIARNKANDCDQPQPRDFSASSSGPDNLAIYMRDPEASF</sequence>
<feature type="transmembrane region" description="Helical" evidence="2">
    <location>
        <begin position="215"/>
        <end position="238"/>
    </location>
</feature>
<feature type="transmembrane region" description="Helical" evidence="2">
    <location>
        <begin position="171"/>
        <end position="195"/>
    </location>
</feature>
<keyword evidence="2" id="KW-0472">Membrane</keyword>
<organism evidence="4 5">
    <name type="scientific">Marasmius crinis-equi</name>
    <dbReference type="NCBI Taxonomy" id="585013"/>
    <lineage>
        <taxon>Eukaryota</taxon>
        <taxon>Fungi</taxon>
        <taxon>Dikarya</taxon>
        <taxon>Basidiomycota</taxon>
        <taxon>Agaricomycotina</taxon>
        <taxon>Agaricomycetes</taxon>
        <taxon>Agaricomycetidae</taxon>
        <taxon>Agaricales</taxon>
        <taxon>Marasmiineae</taxon>
        <taxon>Marasmiaceae</taxon>
        <taxon>Marasmius</taxon>
    </lineage>
</organism>
<accession>A0ABR3F1N5</accession>
<feature type="transmembrane region" description="Helical" evidence="2">
    <location>
        <begin position="99"/>
        <end position="122"/>
    </location>
</feature>
<dbReference type="EMBL" id="JBAHYK010001193">
    <property type="protein sequence ID" value="KAL0569104.1"/>
    <property type="molecule type" value="Genomic_DNA"/>
</dbReference>
<dbReference type="PANTHER" id="PTHR40465:SF1">
    <property type="entry name" value="DUF6534 DOMAIN-CONTAINING PROTEIN"/>
    <property type="match status" value="1"/>
</dbReference>
<keyword evidence="2" id="KW-1133">Transmembrane helix</keyword>
<evidence type="ECO:0000256" key="1">
    <source>
        <dbReference type="SAM" id="MobiDB-lite"/>
    </source>
</evidence>
<feature type="transmembrane region" description="Helical" evidence="2">
    <location>
        <begin position="134"/>
        <end position="159"/>
    </location>
</feature>
<dbReference type="PANTHER" id="PTHR40465">
    <property type="entry name" value="CHROMOSOME 1, WHOLE GENOME SHOTGUN SEQUENCE"/>
    <property type="match status" value="1"/>
</dbReference>
<gene>
    <name evidence="4" type="ORF">V5O48_012865</name>
</gene>
<reference evidence="4 5" key="1">
    <citation type="submission" date="2024-02" db="EMBL/GenBank/DDBJ databases">
        <title>A draft genome for the cacao thread blight pathogen Marasmius crinis-equi.</title>
        <authorList>
            <person name="Cohen S.P."/>
            <person name="Baruah I.K."/>
            <person name="Amoako-Attah I."/>
            <person name="Bukari Y."/>
            <person name="Meinhardt L.W."/>
            <person name="Bailey B.A."/>
        </authorList>
    </citation>
    <scope>NUCLEOTIDE SEQUENCE [LARGE SCALE GENOMIC DNA]</scope>
    <source>
        <strain evidence="4 5">GH-76</strain>
    </source>
</reference>